<dbReference type="PANTHER" id="PTHR43804">
    <property type="entry name" value="LD18447P"/>
    <property type="match status" value="1"/>
</dbReference>
<dbReference type="InterPro" id="IPR045853">
    <property type="entry name" value="Pep_chain_release_fac_I_sf"/>
</dbReference>
<dbReference type="AlphaFoldDB" id="A0A183IME8"/>
<sequence length="161" mass="17995">MSWTSLSTYIKYNLRNLVAHVAKRCCCTTTSLKDPAVRGFVEKVCANSSTGLAVDPPVVCKIRLWFEQFLANEQSLVELETFAAETSILDELLREKSVDNSDALILEISCGVGGQEAMLFAGELFNMYQKYCFSKNWTFELLEVGESDLGKTSCCKFIIMS</sequence>
<accession>A0A183IME8</accession>
<dbReference type="Pfam" id="PF03462">
    <property type="entry name" value="PCRF"/>
    <property type="match status" value="1"/>
</dbReference>
<evidence type="ECO:0000259" key="2">
    <source>
        <dbReference type="SMART" id="SM00937"/>
    </source>
</evidence>
<dbReference type="WBParaSite" id="SBAD_0000499001-mRNA-1">
    <property type="protein sequence ID" value="SBAD_0000499001-mRNA-1"/>
    <property type="gene ID" value="SBAD_0000499001"/>
</dbReference>
<dbReference type="SUPFAM" id="SSF75620">
    <property type="entry name" value="Release factor"/>
    <property type="match status" value="1"/>
</dbReference>
<reference evidence="5" key="1">
    <citation type="submission" date="2016-06" db="UniProtKB">
        <authorList>
            <consortium name="WormBaseParasite"/>
        </authorList>
    </citation>
    <scope>IDENTIFICATION</scope>
</reference>
<name>A0A183IME8_9BILA</name>
<dbReference type="Proteomes" id="UP000270296">
    <property type="component" value="Unassembled WGS sequence"/>
</dbReference>
<organism evidence="5">
    <name type="scientific">Soboliphyme baturini</name>
    <dbReference type="NCBI Taxonomy" id="241478"/>
    <lineage>
        <taxon>Eukaryota</taxon>
        <taxon>Metazoa</taxon>
        <taxon>Ecdysozoa</taxon>
        <taxon>Nematoda</taxon>
        <taxon>Enoplea</taxon>
        <taxon>Dorylaimia</taxon>
        <taxon>Dioctophymatida</taxon>
        <taxon>Dioctophymatoidea</taxon>
        <taxon>Soboliphymatidae</taxon>
        <taxon>Soboliphyme</taxon>
    </lineage>
</organism>
<dbReference type="EMBL" id="UZAM01008550">
    <property type="protein sequence ID" value="VDP05418.1"/>
    <property type="molecule type" value="Genomic_DNA"/>
</dbReference>
<keyword evidence="4" id="KW-1185">Reference proteome</keyword>
<keyword evidence="1" id="KW-0488">Methylation</keyword>
<dbReference type="InterPro" id="IPR050057">
    <property type="entry name" value="Prokaryotic/Mito_RF"/>
</dbReference>
<protein>
    <submittedName>
        <fullName evidence="5">PCRF domain-containing protein</fullName>
    </submittedName>
</protein>
<dbReference type="SMART" id="SM00937">
    <property type="entry name" value="PCRF"/>
    <property type="match status" value="1"/>
</dbReference>
<dbReference type="InterPro" id="IPR005139">
    <property type="entry name" value="PCRF"/>
</dbReference>
<feature type="domain" description="Peptide chain release factor" evidence="2">
    <location>
        <begin position="69"/>
        <end position="159"/>
    </location>
</feature>
<proteinExistence type="predicted"/>
<evidence type="ECO:0000313" key="3">
    <source>
        <dbReference type="EMBL" id="VDP05418.1"/>
    </source>
</evidence>
<dbReference type="OrthoDB" id="2019491at2759"/>
<evidence type="ECO:0000313" key="5">
    <source>
        <dbReference type="WBParaSite" id="SBAD_0000499001-mRNA-1"/>
    </source>
</evidence>
<dbReference type="GO" id="GO:0006415">
    <property type="term" value="P:translational termination"/>
    <property type="evidence" value="ECO:0007669"/>
    <property type="project" value="InterPro"/>
</dbReference>
<dbReference type="PANTHER" id="PTHR43804:SF7">
    <property type="entry name" value="LD18447P"/>
    <property type="match status" value="1"/>
</dbReference>
<gene>
    <name evidence="3" type="ORF">SBAD_LOCUS4794</name>
</gene>
<evidence type="ECO:0000256" key="1">
    <source>
        <dbReference type="ARBA" id="ARBA00022481"/>
    </source>
</evidence>
<reference evidence="3 4" key="2">
    <citation type="submission" date="2018-11" db="EMBL/GenBank/DDBJ databases">
        <authorList>
            <consortium name="Pathogen Informatics"/>
        </authorList>
    </citation>
    <scope>NUCLEOTIDE SEQUENCE [LARGE SCALE GENOMIC DNA]</scope>
</reference>
<dbReference type="Gene3D" id="3.30.70.1660">
    <property type="match status" value="1"/>
</dbReference>
<evidence type="ECO:0000313" key="4">
    <source>
        <dbReference type="Proteomes" id="UP000270296"/>
    </source>
</evidence>